<keyword evidence="2" id="KW-0449">Lipoprotein</keyword>
<keyword evidence="2" id="KW-0812">Transmembrane</keyword>
<gene>
    <name evidence="3" type="ORF">ON006_15750</name>
</gene>
<evidence type="ECO:0000313" key="4">
    <source>
        <dbReference type="Proteomes" id="UP001164653"/>
    </source>
</evidence>
<dbReference type="KEGG" id="dpf:ON006_15750"/>
<evidence type="ECO:0000256" key="1">
    <source>
        <dbReference type="ARBA" id="ARBA00007613"/>
    </source>
</evidence>
<dbReference type="AlphaFoldDB" id="A0A9E8SSK5"/>
<evidence type="ECO:0000256" key="2">
    <source>
        <dbReference type="RuleBase" id="RU362097"/>
    </source>
</evidence>
<dbReference type="SUPFAM" id="SSF56954">
    <property type="entry name" value="Outer membrane efflux proteins (OEP)"/>
    <property type="match status" value="1"/>
</dbReference>
<dbReference type="Gene3D" id="1.20.1600.10">
    <property type="entry name" value="Outer membrane efflux proteins (OEP)"/>
    <property type="match status" value="1"/>
</dbReference>
<dbReference type="EMBL" id="CP112998">
    <property type="protein sequence ID" value="WAC15452.1"/>
    <property type="molecule type" value="Genomic_DNA"/>
</dbReference>
<keyword evidence="4" id="KW-1185">Reference proteome</keyword>
<protein>
    <submittedName>
        <fullName evidence="3">TolC family protein</fullName>
    </submittedName>
</protein>
<evidence type="ECO:0000313" key="3">
    <source>
        <dbReference type="EMBL" id="WAC15452.1"/>
    </source>
</evidence>
<keyword evidence="2" id="KW-1134">Transmembrane beta strand</keyword>
<dbReference type="NCBIfam" id="TIGR01845">
    <property type="entry name" value="outer_NodT"/>
    <property type="match status" value="1"/>
</dbReference>
<keyword evidence="2" id="KW-0564">Palmitate</keyword>
<dbReference type="GO" id="GO:0015562">
    <property type="term" value="F:efflux transmembrane transporter activity"/>
    <property type="evidence" value="ECO:0007669"/>
    <property type="project" value="InterPro"/>
</dbReference>
<dbReference type="InterPro" id="IPR003423">
    <property type="entry name" value="OMP_efflux"/>
</dbReference>
<comment type="subcellular location">
    <subcellularLocation>
        <location evidence="2">Cell membrane</location>
        <topology evidence="2">Lipid-anchor</topology>
    </subcellularLocation>
</comment>
<keyword evidence="2" id="KW-0472">Membrane</keyword>
<accession>A0A9E8SSK5</accession>
<dbReference type="Proteomes" id="UP001164653">
    <property type="component" value="Chromosome"/>
</dbReference>
<comment type="similarity">
    <text evidence="1 2">Belongs to the outer membrane factor (OMF) (TC 1.B.17) family.</text>
</comment>
<reference evidence="3" key="1">
    <citation type="submission" date="2022-11" db="EMBL/GenBank/DDBJ databases">
        <title>Dyadobacter pollutisoli sp. nov., isolated from plastic dumped soil.</title>
        <authorList>
            <person name="Kim J.M."/>
            <person name="Kim K.R."/>
            <person name="Lee J.K."/>
            <person name="Hao L."/>
            <person name="Jeon C.O."/>
        </authorList>
    </citation>
    <scope>NUCLEOTIDE SEQUENCE</scope>
    <source>
        <strain evidence="3">U1</strain>
    </source>
</reference>
<proteinExistence type="inferred from homology"/>
<dbReference type="Gene3D" id="2.20.200.10">
    <property type="entry name" value="Outer membrane efflux proteins (OEP)"/>
    <property type="match status" value="1"/>
</dbReference>
<dbReference type="RefSeq" id="WP_244823206.1">
    <property type="nucleotide sequence ID" value="NZ_CP112998.1"/>
</dbReference>
<dbReference type="Pfam" id="PF02321">
    <property type="entry name" value="OEP"/>
    <property type="match status" value="2"/>
</dbReference>
<dbReference type="PANTHER" id="PTHR30203">
    <property type="entry name" value="OUTER MEMBRANE CATION EFFLUX PROTEIN"/>
    <property type="match status" value="1"/>
</dbReference>
<dbReference type="PANTHER" id="PTHR30203:SF30">
    <property type="entry name" value="OUTER MEMBRANE PROTEIN-RELATED"/>
    <property type="match status" value="1"/>
</dbReference>
<feature type="signal peptide" evidence="2">
    <location>
        <begin position="1"/>
        <end position="24"/>
    </location>
</feature>
<organism evidence="3 4">
    <name type="scientific">Dyadobacter pollutisoli</name>
    <dbReference type="NCBI Taxonomy" id="2910158"/>
    <lineage>
        <taxon>Bacteria</taxon>
        <taxon>Pseudomonadati</taxon>
        <taxon>Bacteroidota</taxon>
        <taxon>Cytophagia</taxon>
        <taxon>Cytophagales</taxon>
        <taxon>Spirosomataceae</taxon>
        <taxon>Dyadobacter</taxon>
    </lineage>
</organism>
<sequence>MTNKRILNWVGITFVALAYTGCNAPSMVQKTPNLAVSASYNNVQGTDSTNTGKVKWRDYFTDPNLNALIDTAFKNNQELNITLQEIEIARNEIRGRKGEYLPFVGLRGGAGLEKAGRYTQIGSSEATTEIKPGKETPEPLPDFGVNLVARWEVDIWHKLRNAKKAAVSRYLGSIEGKNFMMTNLVSEIANSYYELLALDSQLNIVKQNIDIQTNALRIVKMQKEATRVTELAVRRFEAQVLNTQNRQYAIQQRIVETENRINFLLGRYPQPVLRSTGNFETLVPTVMQAGIPSQLLQNRPDVRQAEQELAAAKLDIQVARANFYPSLGLSAALGVQSFNPIFLGNIPKSLMANLIGDMVGPLINKNAIQATYYTANAKQIQTVYNYERTVLNAYIEVVNQLSNINNLSQSYDTKTREVQALTESINIANRLFSSARADYMEVLLTQREALESRFDLIETKMQQMHATVNIYRALGGGWN</sequence>
<feature type="chain" id="PRO_5039749064" evidence="2">
    <location>
        <begin position="25"/>
        <end position="479"/>
    </location>
</feature>
<keyword evidence="2" id="KW-0732">Signal</keyword>
<dbReference type="GO" id="GO:0005886">
    <property type="term" value="C:plasma membrane"/>
    <property type="evidence" value="ECO:0007669"/>
    <property type="project" value="UniProtKB-SubCell"/>
</dbReference>
<dbReference type="InterPro" id="IPR010131">
    <property type="entry name" value="MdtP/NodT-like"/>
</dbReference>
<name>A0A9E8SSK5_9BACT</name>